<dbReference type="InterPro" id="IPR029063">
    <property type="entry name" value="SAM-dependent_MTases_sf"/>
</dbReference>
<dbReference type="GO" id="GO:0009234">
    <property type="term" value="P:menaquinone biosynthetic process"/>
    <property type="evidence" value="ECO:0007669"/>
    <property type="project" value="UniProtKB-UniRule"/>
</dbReference>
<evidence type="ECO:0000313" key="5">
    <source>
        <dbReference type="EMBL" id="SMB98122.1"/>
    </source>
</evidence>
<dbReference type="RefSeq" id="WP_084665703.1">
    <property type="nucleotide sequence ID" value="NZ_LT838272.1"/>
</dbReference>
<comment type="caution">
    <text evidence="4">Lacks conserved residue(s) required for the propagation of feature annotation.</text>
</comment>
<dbReference type="Proteomes" id="UP000192569">
    <property type="component" value="Chromosome I"/>
</dbReference>
<gene>
    <name evidence="4" type="primary">menG</name>
    <name evidence="5" type="ORF">SAMN00808754_2138</name>
</gene>
<evidence type="ECO:0000256" key="4">
    <source>
        <dbReference type="HAMAP-Rule" id="MF_01813"/>
    </source>
</evidence>
<dbReference type="InterPro" id="IPR023576">
    <property type="entry name" value="UbiE/COQ5_MeTrFase_CS"/>
</dbReference>
<organism evidence="5 6">
    <name type="scientific">Thermanaeromonas toyohensis ToBE</name>
    <dbReference type="NCBI Taxonomy" id="698762"/>
    <lineage>
        <taxon>Bacteria</taxon>
        <taxon>Bacillati</taxon>
        <taxon>Bacillota</taxon>
        <taxon>Clostridia</taxon>
        <taxon>Neomoorellales</taxon>
        <taxon>Neomoorellaceae</taxon>
        <taxon>Thermanaeromonas</taxon>
    </lineage>
</organism>
<dbReference type="NCBIfam" id="NF001243">
    <property type="entry name" value="PRK00216.1-4"/>
    <property type="match status" value="1"/>
</dbReference>
<comment type="function">
    <text evidence="4">Methyltransferase required for the conversion of demethylmenaquinol (DMKH2) to menaquinol (MKH2).</text>
</comment>
<dbReference type="InterPro" id="IPR004033">
    <property type="entry name" value="UbiE/COQ5_MeTrFase"/>
</dbReference>
<dbReference type="UniPathway" id="UPA00079">
    <property type="reaction ID" value="UER00169"/>
</dbReference>
<keyword evidence="3 4" id="KW-0949">S-adenosyl-L-methionine</keyword>
<keyword evidence="2 4" id="KW-0808">Transferase</keyword>
<feature type="binding site" evidence="4">
    <location>
        <position position="83"/>
    </location>
    <ligand>
        <name>S-adenosyl-L-methionine</name>
        <dbReference type="ChEBI" id="CHEBI:59789"/>
    </ligand>
</feature>
<dbReference type="Pfam" id="PF01209">
    <property type="entry name" value="Ubie_methyltran"/>
    <property type="match status" value="1"/>
</dbReference>
<keyword evidence="4" id="KW-0474">Menaquinone biosynthesis</keyword>
<dbReference type="PROSITE" id="PS51608">
    <property type="entry name" value="SAM_MT_UBIE"/>
    <property type="match status" value="1"/>
</dbReference>
<dbReference type="GO" id="GO:0043770">
    <property type="term" value="F:demethylmenaquinone methyltransferase activity"/>
    <property type="evidence" value="ECO:0007669"/>
    <property type="project" value="UniProtKB-UniRule"/>
</dbReference>
<dbReference type="EMBL" id="LT838272">
    <property type="protein sequence ID" value="SMB98122.1"/>
    <property type="molecule type" value="Genomic_DNA"/>
</dbReference>
<comment type="similarity">
    <text evidence="4">Belongs to the class I-like SAM-binding methyltransferase superfamily. MenG/UbiE family.</text>
</comment>
<evidence type="ECO:0000256" key="1">
    <source>
        <dbReference type="ARBA" id="ARBA00022603"/>
    </source>
</evidence>
<dbReference type="OrthoDB" id="9808140at2"/>
<evidence type="ECO:0000256" key="3">
    <source>
        <dbReference type="ARBA" id="ARBA00022691"/>
    </source>
</evidence>
<dbReference type="Gene3D" id="3.40.50.150">
    <property type="entry name" value="Vaccinia Virus protein VP39"/>
    <property type="match status" value="1"/>
</dbReference>
<accession>A0A1W1VXL0</accession>
<dbReference type="PANTHER" id="PTHR43591:SF24">
    <property type="entry name" value="2-METHOXY-6-POLYPRENYL-1,4-BENZOQUINOL METHYLASE, MITOCHONDRIAL"/>
    <property type="match status" value="1"/>
</dbReference>
<proteinExistence type="inferred from homology"/>
<dbReference type="PROSITE" id="PS01183">
    <property type="entry name" value="UBIE_1"/>
    <property type="match status" value="1"/>
</dbReference>
<feature type="binding site" evidence="4">
    <location>
        <position position="62"/>
    </location>
    <ligand>
        <name>S-adenosyl-L-methionine</name>
        <dbReference type="ChEBI" id="CHEBI:59789"/>
    </ligand>
</feature>
<feature type="binding site" evidence="4">
    <location>
        <begin position="111"/>
        <end position="112"/>
    </location>
    <ligand>
        <name>S-adenosyl-L-methionine</name>
        <dbReference type="ChEBI" id="CHEBI:59789"/>
    </ligand>
</feature>
<dbReference type="EC" id="2.1.1.163" evidence="4"/>
<name>A0A1W1VXL0_9FIRM</name>
<dbReference type="HAMAP" id="MF_01813">
    <property type="entry name" value="MenG_UbiE_methyltr"/>
    <property type="match status" value="1"/>
</dbReference>
<keyword evidence="1 4" id="KW-0489">Methyltransferase</keyword>
<dbReference type="GO" id="GO:0032259">
    <property type="term" value="P:methylation"/>
    <property type="evidence" value="ECO:0007669"/>
    <property type="project" value="UniProtKB-KW"/>
</dbReference>
<keyword evidence="6" id="KW-1185">Reference proteome</keyword>
<dbReference type="PANTHER" id="PTHR43591">
    <property type="entry name" value="METHYLTRANSFERASE"/>
    <property type="match status" value="1"/>
</dbReference>
<evidence type="ECO:0000256" key="2">
    <source>
        <dbReference type="ARBA" id="ARBA00022679"/>
    </source>
</evidence>
<dbReference type="STRING" id="698762.SAMN00808754_2138"/>
<sequence>MATKMVTEKEVYVRRLFSRIARRYDLMNTLLSFNLDKYWRRVAVEEARLKKGDQALDVCCGTGMLTLGLAQAVYPHGKVVGLDFCPEMLEVAKVNLARSPYGRIIELVEGNAVALPFEDNTFDCATIAFALRNVPDIEKTLREMQRVVRPGGRVISLELAKPSGRFFKQLYYLYFNYLVPLIGRLAVGDKDPYSYLPRSLKDFPHQEEILKLFTRIGLKQVNYRELTGGIVAIHVGVKI</sequence>
<dbReference type="NCBIfam" id="NF001244">
    <property type="entry name" value="PRK00216.1-5"/>
    <property type="match status" value="1"/>
</dbReference>
<dbReference type="CDD" id="cd02440">
    <property type="entry name" value="AdoMet_MTases"/>
    <property type="match status" value="1"/>
</dbReference>
<comment type="catalytic activity">
    <reaction evidence="4">
        <text>a 2-demethylmenaquinol + S-adenosyl-L-methionine = a menaquinol + S-adenosyl-L-homocysteine + H(+)</text>
        <dbReference type="Rhea" id="RHEA:42640"/>
        <dbReference type="Rhea" id="RHEA-COMP:9539"/>
        <dbReference type="Rhea" id="RHEA-COMP:9563"/>
        <dbReference type="ChEBI" id="CHEBI:15378"/>
        <dbReference type="ChEBI" id="CHEBI:18151"/>
        <dbReference type="ChEBI" id="CHEBI:55437"/>
        <dbReference type="ChEBI" id="CHEBI:57856"/>
        <dbReference type="ChEBI" id="CHEBI:59789"/>
        <dbReference type="EC" id="2.1.1.163"/>
    </reaction>
</comment>
<protein>
    <recommendedName>
        <fullName evidence="4">Demethylmenaquinone methyltransferase</fullName>
        <ecNumber evidence="4">2.1.1.163</ecNumber>
    </recommendedName>
</protein>
<evidence type="ECO:0000313" key="6">
    <source>
        <dbReference type="Proteomes" id="UP000192569"/>
    </source>
</evidence>
<dbReference type="AlphaFoldDB" id="A0A1W1VXL0"/>
<reference evidence="5 6" key="1">
    <citation type="submission" date="2017-04" db="EMBL/GenBank/DDBJ databases">
        <authorList>
            <person name="Afonso C.L."/>
            <person name="Miller P.J."/>
            <person name="Scott M.A."/>
            <person name="Spackman E."/>
            <person name="Goraichik I."/>
            <person name="Dimitrov K.M."/>
            <person name="Suarez D.L."/>
            <person name="Swayne D.E."/>
        </authorList>
    </citation>
    <scope>NUCLEOTIDE SEQUENCE [LARGE SCALE GENOMIC DNA]</scope>
    <source>
        <strain evidence="5 6">ToBE</strain>
    </source>
</reference>
<dbReference type="NCBIfam" id="TIGR01934">
    <property type="entry name" value="MenG_MenH_UbiE"/>
    <property type="match status" value="1"/>
</dbReference>
<dbReference type="SUPFAM" id="SSF53335">
    <property type="entry name" value="S-adenosyl-L-methionine-dependent methyltransferases"/>
    <property type="match status" value="1"/>
</dbReference>
<comment type="pathway">
    <text evidence="4">Quinol/quinone metabolism; menaquinone biosynthesis; menaquinol from 1,4-dihydroxy-2-naphthoate: step 2/2.</text>
</comment>